<comment type="caution">
    <text evidence="1">The sequence shown here is derived from an EMBL/GenBank/DDBJ whole genome shotgun (WGS) entry which is preliminary data.</text>
</comment>
<evidence type="ECO:0000313" key="1">
    <source>
        <dbReference type="EMBL" id="MBF6227144.1"/>
    </source>
</evidence>
<organism evidence="1 2">
    <name type="scientific">Nocardia abscessus</name>
    <dbReference type="NCBI Taxonomy" id="120957"/>
    <lineage>
        <taxon>Bacteria</taxon>
        <taxon>Bacillati</taxon>
        <taxon>Actinomycetota</taxon>
        <taxon>Actinomycetes</taxon>
        <taxon>Mycobacteriales</taxon>
        <taxon>Nocardiaceae</taxon>
        <taxon>Nocardia</taxon>
    </lineage>
</organism>
<dbReference type="Proteomes" id="UP000807309">
    <property type="component" value="Unassembled WGS sequence"/>
</dbReference>
<proteinExistence type="predicted"/>
<evidence type="ECO:0008006" key="3">
    <source>
        <dbReference type="Google" id="ProtNLM"/>
    </source>
</evidence>
<dbReference type="RefSeq" id="WP_195034191.1">
    <property type="nucleotide sequence ID" value="NZ_JADLRE010000014.1"/>
</dbReference>
<accession>A0ABS0CEV2</accession>
<gene>
    <name evidence="1" type="ORF">IU470_18790</name>
</gene>
<sequence>MSHSYSEKSIKLLFGGARKCAFPGCNAGLILEDRGLLTVVVEIAHIRSEKPNGPRYDPTYPRQLIDLPANLLLLCGTHHKPVDEHPERYPVAELERWKARQVSEGMVRDLTDHQVARIFQHYRLNALGHEGFLKTCQALAVHALGQDTEVTRNPGLGRYDAAFDGCVVGLPNQEAPWEGYIVLEALYQVRPDESPRALIHLRQRIKNHFEMWFGSSVRKHPEYVIFATNISLATTSERRTRAVAEVHHLLDMLVDQFGVKEAIIWDEARIVDLIELYPDVRDAVSALTTSNEQLDGVLDRSAAAVPSVQSLPSAFRPGQPGNEAQFQACYDLAGGASRLGRALGEVQEHELGWVQHFAGGPGGEPAVLCARFGHDVVPVAQHIWSDIMSIGDGIAGGGASGIGFPLASKDAQGGYVSSDSESVELAGGKWAKRGRLIRSASSMTVRWQPAIAFDSEAFRDRDTWASSTDEVELRIRLAARIPLSADEWRISSSGRRRLLAEADSSGVVRLLKQLAYGNSSSSAVGSWEELDDSFGLNNSRFAAYRISTEQDGSAVPLETRLLLMLPDGRFATDLCATVDLNINTNTRPSPTNSTGTYLTSSDVIEYLGEAWWLATQIMPLAASEDPFSLPPAGAPRLEIYIQTYQRQATDSHTMANVLDYIDFSDFGSPRRARLDLLSIGVTTPLALTTAEINDVIKQAITRMVEDAGFAVPPRSVLKAT</sequence>
<reference evidence="1 2" key="1">
    <citation type="submission" date="2020-10" db="EMBL/GenBank/DDBJ databases">
        <title>Identification of Nocardia species via Next-generation sequencing and recognition of intraspecies genetic diversity.</title>
        <authorList>
            <person name="Li P."/>
            <person name="Li P."/>
            <person name="Lu B."/>
        </authorList>
    </citation>
    <scope>NUCLEOTIDE SEQUENCE [LARGE SCALE GENOMIC DNA]</scope>
    <source>
        <strain evidence="1 2">N-11</strain>
    </source>
</reference>
<protein>
    <recommendedName>
        <fullName evidence="3">HNH endonuclease</fullName>
    </recommendedName>
</protein>
<evidence type="ECO:0000313" key="2">
    <source>
        <dbReference type="Proteomes" id="UP000807309"/>
    </source>
</evidence>
<name>A0ABS0CEV2_9NOCA</name>
<dbReference type="EMBL" id="JADLRE010000014">
    <property type="protein sequence ID" value="MBF6227144.1"/>
    <property type="molecule type" value="Genomic_DNA"/>
</dbReference>
<keyword evidence="2" id="KW-1185">Reference proteome</keyword>